<evidence type="ECO:0000313" key="1">
    <source>
        <dbReference type="EMBL" id="TRM58653.1"/>
    </source>
</evidence>
<gene>
    <name evidence="1" type="ORF">BD626DRAFT_510936</name>
</gene>
<evidence type="ECO:0000313" key="2">
    <source>
        <dbReference type="Proteomes" id="UP000320762"/>
    </source>
</evidence>
<reference evidence="1 2" key="1">
    <citation type="journal article" date="2019" name="New Phytol.">
        <title>Comparative genomics reveals unique wood-decay strategies and fruiting body development in the Schizophyllaceae.</title>
        <authorList>
            <person name="Almasi E."/>
            <person name="Sahu N."/>
            <person name="Krizsan K."/>
            <person name="Balint B."/>
            <person name="Kovacs G.M."/>
            <person name="Kiss B."/>
            <person name="Cseklye J."/>
            <person name="Drula E."/>
            <person name="Henrissat B."/>
            <person name="Nagy I."/>
            <person name="Chovatia M."/>
            <person name="Adam C."/>
            <person name="LaButti K."/>
            <person name="Lipzen A."/>
            <person name="Riley R."/>
            <person name="Grigoriev I.V."/>
            <person name="Nagy L.G."/>
        </authorList>
    </citation>
    <scope>NUCLEOTIDE SEQUENCE [LARGE SCALE GENOMIC DNA]</scope>
    <source>
        <strain evidence="1 2">NL-1724</strain>
    </source>
</reference>
<accession>A0A550C1I2</accession>
<organism evidence="1 2">
    <name type="scientific">Schizophyllum amplum</name>
    <dbReference type="NCBI Taxonomy" id="97359"/>
    <lineage>
        <taxon>Eukaryota</taxon>
        <taxon>Fungi</taxon>
        <taxon>Dikarya</taxon>
        <taxon>Basidiomycota</taxon>
        <taxon>Agaricomycotina</taxon>
        <taxon>Agaricomycetes</taxon>
        <taxon>Agaricomycetidae</taxon>
        <taxon>Agaricales</taxon>
        <taxon>Schizophyllaceae</taxon>
        <taxon>Schizophyllum</taxon>
    </lineage>
</organism>
<keyword evidence="2" id="KW-1185">Reference proteome</keyword>
<protein>
    <submittedName>
        <fullName evidence="1">Uncharacterized protein</fullName>
    </submittedName>
</protein>
<dbReference type="Proteomes" id="UP000320762">
    <property type="component" value="Unassembled WGS sequence"/>
</dbReference>
<comment type="caution">
    <text evidence="1">The sequence shown here is derived from an EMBL/GenBank/DDBJ whole genome shotgun (WGS) entry which is preliminary data.</text>
</comment>
<dbReference type="EMBL" id="VDMD01000034">
    <property type="protein sequence ID" value="TRM58653.1"/>
    <property type="molecule type" value="Genomic_DNA"/>
</dbReference>
<dbReference type="AlphaFoldDB" id="A0A550C1I2"/>
<name>A0A550C1I2_9AGAR</name>
<proteinExistence type="predicted"/>
<sequence>MAGEGSNSEYRMRRCGCTCIPTAVSSAFFNALSRPIAMLERWAVVVVSHEHGLPNRGFFAIKARIL</sequence>